<name>A0A7I8KB71_SPIIN</name>
<sequence>MNCESSWRWVGSRSAGAATSGGASCRSCFLVVYGLSRSNVRRGVVCTSVPRDVAGPEDRQRTWADPEEEKREGRGRWARRQELQRRWVEVENWGSDGADFAIVSHNILGDHNASKHRDLYPNIPFDYMKWDRRKELIFQDICRWNAEIVCLQEVDRYHDLLNYMRSEGYAGTFKRRTGGSTDGCAIFWRENEFHLLEEKSIEFKSFHLRDNIAQLCIFETRKGNTRRFLVGNIHVLFNPNRGEIKLGQIRILLQNAHALAQKRGGIPVVLAGDFNSTPQSAVYEFLSTSELNLAAHDRKYLSGQNKHHPLSVTSTRCMDYPWTNEELRTATGHWGCAQLEHSLKLQSAYASVKGASTTRGPKGEPLATTYHSKFLGTVDYVWYSSGLSPLRVLDTLSLSDLRKIDGLPWEGIGSDHLALACDFVFTEKHTELGQTAPGK</sequence>
<dbReference type="AlphaFoldDB" id="A0A7I8KB71"/>
<dbReference type="InterPro" id="IPR005135">
    <property type="entry name" value="Endo/exonuclease/phosphatase"/>
</dbReference>
<dbReference type="InterPro" id="IPR050410">
    <property type="entry name" value="CCR4/nocturin_mRNA_transcr"/>
</dbReference>
<dbReference type="Proteomes" id="UP000663760">
    <property type="component" value="Chromosome 4"/>
</dbReference>
<dbReference type="SUPFAM" id="SSF56219">
    <property type="entry name" value="DNase I-like"/>
    <property type="match status" value="1"/>
</dbReference>
<reference evidence="2" key="1">
    <citation type="submission" date="2020-02" db="EMBL/GenBank/DDBJ databases">
        <authorList>
            <person name="Scholz U."/>
            <person name="Mascher M."/>
            <person name="Fiebig A."/>
        </authorList>
    </citation>
    <scope>NUCLEOTIDE SEQUENCE</scope>
</reference>
<dbReference type="Pfam" id="PF03372">
    <property type="entry name" value="Exo_endo_phos"/>
    <property type="match status" value="1"/>
</dbReference>
<dbReference type="PANTHER" id="PTHR12121:SF82">
    <property type="entry name" value="CARBON CATABOLITE REPRESSOR PROTEIN 4 HOMOLOG 3"/>
    <property type="match status" value="1"/>
</dbReference>
<dbReference type="OrthoDB" id="428734at2759"/>
<feature type="domain" description="Endonuclease/exonuclease/phosphatase" evidence="1">
    <location>
        <begin position="104"/>
        <end position="416"/>
    </location>
</feature>
<evidence type="ECO:0000313" key="3">
    <source>
        <dbReference type="Proteomes" id="UP000663760"/>
    </source>
</evidence>
<gene>
    <name evidence="2" type="ORF">SI8410_04005592</name>
</gene>
<proteinExistence type="predicted"/>
<dbReference type="Gene3D" id="3.60.10.10">
    <property type="entry name" value="Endonuclease/exonuclease/phosphatase"/>
    <property type="match status" value="1"/>
</dbReference>
<dbReference type="InterPro" id="IPR036691">
    <property type="entry name" value="Endo/exonu/phosph_ase_sf"/>
</dbReference>
<dbReference type="GO" id="GO:0000175">
    <property type="term" value="F:3'-5'-RNA exonuclease activity"/>
    <property type="evidence" value="ECO:0007669"/>
    <property type="project" value="TreeGrafter"/>
</dbReference>
<accession>A0A7I8KB71</accession>
<dbReference type="PANTHER" id="PTHR12121">
    <property type="entry name" value="CARBON CATABOLITE REPRESSOR PROTEIN 4"/>
    <property type="match status" value="1"/>
</dbReference>
<evidence type="ECO:0000313" key="2">
    <source>
        <dbReference type="EMBL" id="CAA7394931.1"/>
    </source>
</evidence>
<keyword evidence="3" id="KW-1185">Reference proteome</keyword>
<protein>
    <recommendedName>
        <fullName evidence="1">Endonuclease/exonuclease/phosphatase domain-containing protein</fullName>
    </recommendedName>
</protein>
<evidence type="ECO:0000259" key="1">
    <source>
        <dbReference type="Pfam" id="PF03372"/>
    </source>
</evidence>
<organism evidence="2 3">
    <name type="scientific">Spirodela intermedia</name>
    <name type="common">Intermediate duckweed</name>
    <dbReference type="NCBI Taxonomy" id="51605"/>
    <lineage>
        <taxon>Eukaryota</taxon>
        <taxon>Viridiplantae</taxon>
        <taxon>Streptophyta</taxon>
        <taxon>Embryophyta</taxon>
        <taxon>Tracheophyta</taxon>
        <taxon>Spermatophyta</taxon>
        <taxon>Magnoliopsida</taxon>
        <taxon>Liliopsida</taxon>
        <taxon>Araceae</taxon>
        <taxon>Lemnoideae</taxon>
        <taxon>Spirodela</taxon>
    </lineage>
</organism>
<dbReference type="EMBL" id="LR746267">
    <property type="protein sequence ID" value="CAA7394931.1"/>
    <property type="molecule type" value="Genomic_DNA"/>
</dbReference>